<accession>A0ABR2KR30</accession>
<dbReference type="Pfam" id="PF09768">
    <property type="entry name" value="Peptidase_M76"/>
    <property type="match status" value="1"/>
</dbReference>
<evidence type="ECO:0000313" key="7">
    <source>
        <dbReference type="EMBL" id="KAK8893503.1"/>
    </source>
</evidence>
<name>A0ABR2KR30_9EUKA</name>
<keyword evidence="3 6" id="KW-0479">Metal-binding</keyword>
<evidence type="ECO:0000256" key="1">
    <source>
        <dbReference type="ARBA" id="ARBA00009915"/>
    </source>
</evidence>
<proteinExistence type="inferred from homology"/>
<dbReference type="EMBL" id="JAPFFF010000003">
    <property type="protein sequence ID" value="KAK8893503.1"/>
    <property type="molecule type" value="Genomic_DNA"/>
</dbReference>
<dbReference type="GO" id="GO:0008233">
    <property type="term" value="F:peptidase activity"/>
    <property type="evidence" value="ECO:0007669"/>
    <property type="project" value="UniProtKB-KW"/>
</dbReference>
<dbReference type="InterPro" id="IPR019165">
    <property type="entry name" value="Peptidase_M76_ATP23"/>
</dbReference>
<evidence type="ECO:0000256" key="4">
    <source>
        <dbReference type="ARBA" id="ARBA00022801"/>
    </source>
</evidence>
<protein>
    <recommendedName>
        <fullName evidence="6">Mitochondrial inner membrane protease ATP23</fullName>
        <ecNumber evidence="6">3.4.24.-</ecNumber>
    </recommendedName>
</protein>
<comment type="caution">
    <text evidence="7">The sequence shown here is derived from an EMBL/GenBank/DDBJ whole genome shotgun (WGS) entry which is preliminary data.</text>
</comment>
<evidence type="ECO:0000256" key="5">
    <source>
        <dbReference type="ARBA" id="ARBA00023049"/>
    </source>
</evidence>
<dbReference type="EC" id="3.4.24.-" evidence="6"/>
<reference evidence="7 8" key="1">
    <citation type="submission" date="2024-04" db="EMBL/GenBank/DDBJ databases">
        <title>Tritrichomonas musculus Genome.</title>
        <authorList>
            <person name="Alves-Ferreira E."/>
            <person name="Grigg M."/>
            <person name="Lorenzi H."/>
            <person name="Galac M."/>
        </authorList>
    </citation>
    <scope>NUCLEOTIDE SEQUENCE [LARGE SCALE GENOMIC DNA]</scope>
    <source>
        <strain evidence="7 8">EAF2021</strain>
    </source>
</reference>
<keyword evidence="2 6" id="KW-0645">Protease</keyword>
<dbReference type="GO" id="GO:0006508">
    <property type="term" value="P:proteolysis"/>
    <property type="evidence" value="ECO:0007669"/>
    <property type="project" value="UniProtKB-KW"/>
</dbReference>
<dbReference type="PANTHER" id="PTHR21711:SF0">
    <property type="entry name" value="MITOCHONDRIAL INNER MEMBRANE PROTEASE ATP23 HOMOLOG"/>
    <property type="match status" value="1"/>
</dbReference>
<dbReference type="Proteomes" id="UP001470230">
    <property type="component" value="Unassembled WGS sequence"/>
</dbReference>
<organism evidence="7 8">
    <name type="scientific">Tritrichomonas musculus</name>
    <dbReference type="NCBI Taxonomy" id="1915356"/>
    <lineage>
        <taxon>Eukaryota</taxon>
        <taxon>Metamonada</taxon>
        <taxon>Parabasalia</taxon>
        <taxon>Tritrichomonadida</taxon>
        <taxon>Tritrichomonadidae</taxon>
        <taxon>Tritrichomonas</taxon>
    </lineage>
</organism>
<comment type="similarity">
    <text evidence="1 6">Belongs to the peptidase M76 family.</text>
</comment>
<gene>
    <name evidence="7" type="ORF">M9Y10_021925</name>
</gene>
<evidence type="ECO:0000256" key="3">
    <source>
        <dbReference type="ARBA" id="ARBA00022723"/>
    </source>
</evidence>
<evidence type="ECO:0000256" key="2">
    <source>
        <dbReference type="ARBA" id="ARBA00022670"/>
    </source>
</evidence>
<keyword evidence="8" id="KW-1185">Reference proteome</keyword>
<keyword evidence="4 6" id="KW-0378">Hydrolase</keyword>
<keyword evidence="5 6" id="KW-0482">Metalloprotease</keyword>
<dbReference type="PANTHER" id="PTHR21711">
    <property type="entry name" value="MITOCHONDRIAL INNER MEMBRANE PROTEASE"/>
    <property type="match status" value="1"/>
</dbReference>
<evidence type="ECO:0000256" key="6">
    <source>
        <dbReference type="RuleBase" id="RU364057"/>
    </source>
</evidence>
<sequence>MNFLIRIYDVLYYSHEPKSQIQIEIDRIIKEDPKISYLNKKMKVPIIIKECGEGIRSLYHIKNKEIWVDPFRNDINSLEEPLLHEFIHAYDHLVNKIPLSTVNGLARSEIHAMKLCECKNAWFVKRCTKQKAIEAVSLSINNEERAESVVNEVFNETYNDEFLAHPFD</sequence>
<evidence type="ECO:0000313" key="8">
    <source>
        <dbReference type="Proteomes" id="UP001470230"/>
    </source>
</evidence>